<keyword evidence="4" id="KW-1185">Reference proteome</keyword>
<feature type="domain" description="DDE Tnp4" evidence="3">
    <location>
        <begin position="24"/>
        <end position="85"/>
    </location>
</feature>
<dbReference type="GO" id="GO:0046872">
    <property type="term" value="F:metal ion binding"/>
    <property type="evidence" value="ECO:0007669"/>
    <property type="project" value="UniProtKB-KW"/>
</dbReference>
<dbReference type="AlphaFoldDB" id="A0A8B7Z9Q6"/>
<dbReference type="OMA" id="TACATLH"/>
<gene>
    <name evidence="5" type="primary">LOC110985168</name>
</gene>
<accession>A0A8B7Z9Q6</accession>
<dbReference type="Pfam" id="PF13359">
    <property type="entry name" value="DDE_Tnp_4"/>
    <property type="match status" value="2"/>
</dbReference>
<dbReference type="Proteomes" id="UP000694845">
    <property type="component" value="Unplaced"/>
</dbReference>
<evidence type="ECO:0000313" key="5">
    <source>
        <dbReference type="RefSeq" id="XP_022101697.1"/>
    </source>
</evidence>
<dbReference type="KEGG" id="aplc:110985168"/>
<comment type="cofactor">
    <cofactor evidence="1">
        <name>a divalent metal cation</name>
        <dbReference type="ChEBI" id="CHEBI:60240"/>
    </cofactor>
</comment>
<name>A0A8B7Z9Q6_ACAPL</name>
<dbReference type="GeneID" id="110985168"/>
<evidence type="ECO:0000313" key="4">
    <source>
        <dbReference type="Proteomes" id="UP000694845"/>
    </source>
</evidence>
<sequence length="146" mass="16288">MQDVMRTKQGFFALAGFPGVVDAIDCTYVRLYGAPLGNDEPLYVNRKGYHSINVPVVCDASFKMTNVVARWPGSTHDSAILHGSRPGEMFETGRSHRRVRVTVEQVFGQLKWKFPCLSLGLHVAPRRACQIIRACCVQYCKGAERA</sequence>
<proteinExistence type="predicted"/>
<dbReference type="RefSeq" id="XP_022101697.1">
    <property type="nucleotide sequence ID" value="XM_022246005.1"/>
</dbReference>
<evidence type="ECO:0000256" key="2">
    <source>
        <dbReference type="ARBA" id="ARBA00022723"/>
    </source>
</evidence>
<feature type="domain" description="DDE Tnp4" evidence="3">
    <location>
        <begin position="94"/>
        <end position="137"/>
    </location>
</feature>
<protein>
    <submittedName>
        <fullName evidence="5">Nuclease HARBI1</fullName>
    </submittedName>
</protein>
<evidence type="ECO:0000259" key="3">
    <source>
        <dbReference type="Pfam" id="PF13359"/>
    </source>
</evidence>
<dbReference type="InterPro" id="IPR027806">
    <property type="entry name" value="HARBI1_dom"/>
</dbReference>
<evidence type="ECO:0000256" key="1">
    <source>
        <dbReference type="ARBA" id="ARBA00001968"/>
    </source>
</evidence>
<dbReference type="OrthoDB" id="2430314at2759"/>
<keyword evidence="2" id="KW-0479">Metal-binding</keyword>
<reference evidence="5" key="1">
    <citation type="submission" date="2025-08" db="UniProtKB">
        <authorList>
            <consortium name="RefSeq"/>
        </authorList>
    </citation>
    <scope>IDENTIFICATION</scope>
</reference>
<organism evidence="4 5">
    <name type="scientific">Acanthaster planci</name>
    <name type="common">Crown-of-thorns starfish</name>
    <dbReference type="NCBI Taxonomy" id="133434"/>
    <lineage>
        <taxon>Eukaryota</taxon>
        <taxon>Metazoa</taxon>
        <taxon>Echinodermata</taxon>
        <taxon>Eleutherozoa</taxon>
        <taxon>Asterozoa</taxon>
        <taxon>Asteroidea</taxon>
        <taxon>Valvatacea</taxon>
        <taxon>Valvatida</taxon>
        <taxon>Acanthasteridae</taxon>
        <taxon>Acanthaster</taxon>
    </lineage>
</organism>